<dbReference type="Gene3D" id="3.30.70.100">
    <property type="match status" value="2"/>
</dbReference>
<dbReference type="Pfam" id="PF07110">
    <property type="entry name" value="EthD"/>
    <property type="match status" value="1"/>
</dbReference>
<protein>
    <submittedName>
        <fullName evidence="2">EthD domain-containing protein</fullName>
    </submittedName>
</protein>
<feature type="domain" description="EthD" evidence="1">
    <location>
        <begin position="133"/>
        <end position="219"/>
    </location>
</feature>
<dbReference type="OrthoDB" id="4530251at2"/>
<dbReference type="Proteomes" id="UP000183407">
    <property type="component" value="Unassembled WGS sequence"/>
</dbReference>
<organism evidence="2 3">
    <name type="scientific">Rhodococcus jostii</name>
    <dbReference type="NCBI Taxonomy" id="132919"/>
    <lineage>
        <taxon>Bacteria</taxon>
        <taxon>Bacillati</taxon>
        <taxon>Actinomycetota</taxon>
        <taxon>Actinomycetes</taxon>
        <taxon>Mycobacteriales</taxon>
        <taxon>Nocardiaceae</taxon>
        <taxon>Rhodococcus</taxon>
    </lineage>
</organism>
<sequence length="236" mass="27096">MEMIRKFVFLRARQDVTRDAFVETVKGSYAKLLTSSDTFWKYSDRLVLSISLPAQPGVAVDPMWDAIIETWEKPRKNPLVTYHDEDDYRTTVKAAEDEFADSEHTMRFLAKEHIVIGGDRTGVKTLSMPRRRSGLTPIEFSEHYAAHGELVKQNPAFVQYARRYVQHHGIADSVSRPVEFIPYDGISEFWFDTLADARAAWGDPLYMAQLRVDEKNFVGNPPSARLIVEEFEFTKG</sequence>
<reference evidence="3" key="1">
    <citation type="submission" date="2016-10" db="EMBL/GenBank/DDBJ databases">
        <authorList>
            <person name="Varghese N."/>
        </authorList>
    </citation>
    <scope>NUCLEOTIDE SEQUENCE [LARGE SCALE GENOMIC DNA]</scope>
    <source>
        <strain evidence="3">DSM 44719</strain>
    </source>
</reference>
<dbReference type="InterPro" id="IPR011008">
    <property type="entry name" value="Dimeric_a/b-barrel"/>
</dbReference>
<evidence type="ECO:0000313" key="3">
    <source>
        <dbReference type="Proteomes" id="UP000183407"/>
    </source>
</evidence>
<dbReference type="GO" id="GO:0016491">
    <property type="term" value="F:oxidoreductase activity"/>
    <property type="evidence" value="ECO:0007669"/>
    <property type="project" value="InterPro"/>
</dbReference>
<dbReference type="EMBL" id="FNTL01000002">
    <property type="protein sequence ID" value="SEB38643.1"/>
    <property type="molecule type" value="Genomic_DNA"/>
</dbReference>
<evidence type="ECO:0000313" key="2">
    <source>
        <dbReference type="EMBL" id="SEB38643.1"/>
    </source>
</evidence>
<proteinExistence type="predicted"/>
<dbReference type="SUPFAM" id="SSF54909">
    <property type="entry name" value="Dimeric alpha+beta barrel"/>
    <property type="match status" value="2"/>
</dbReference>
<accession>A0A1H4IX83</accession>
<gene>
    <name evidence="2" type="ORF">SAMN04490220_0617</name>
</gene>
<dbReference type="AlphaFoldDB" id="A0A1H4IX83"/>
<evidence type="ECO:0000259" key="1">
    <source>
        <dbReference type="Pfam" id="PF07110"/>
    </source>
</evidence>
<dbReference type="InterPro" id="IPR009799">
    <property type="entry name" value="EthD_dom"/>
</dbReference>
<name>A0A1H4IX83_RHOJO</name>